<feature type="transmembrane region" description="Helical" evidence="1">
    <location>
        <begin position="20"/>
        <end position="40"/>
    </location>
</feature>
<gene>
    <name evidence="2" type="ORF">SOIL9_54510</name>
</gene>
<dbReference type="RefSeq" id="WP_162667157.1">
    <property type="nucleotide sequence ID" value="NZ_LR593886.1"/>
</dbReference>
<dbReference type="EMBL" id="LR593886">
    <property type="protein sequence ID" value="VTR92263.1"/>
    <property type="molecule type" value="Genomic_DNA"/>
</dbReference>
<accession>A0A6P2CTN3</accession>
<keyword evidence="3" id="KW-1185">Reference proteome</keyword>
<proteinExistence type="predicted"/>
<dbReference type="AlphaFoldDB" id="A0A6P2CTN3"/>
<protein>
    <submittedName>
        <fullName evidence="2">Uncharacterized protein</fullName>
    </submittedName>
</protein>
<dbReference type="Proteomes" id="UP000464178">
    <property type="component" value="Chromosome"/>
</dbReference>
<keyword evidence="1" id="KW-1133">Transmembrane helix</keyword>
<evidence type="ECO:0000313" key="3">
    <source>
        <dbReference type="Proteomes" id="UP000464178"/>
    </source>
</evidence>
<sequence length="273" mass="31044">MKPNNSSSPPVPAAKPGIVPWLVGLFALWQIVFPPLANLFEFIPRRSTPADEYPELSNTQRWGRFTNNDAVQSASERAGDVFALWGEVSGQEQGWNMFTPDFPPHTVVPIAELRFADATTVRVESRFSPPNPDRPQPRWPLIHDREFNYEANITMLGWHADPETVAARPEVWKRLPDRVRDNQSLISHWLAWKMRLYQSANPDAPVPTEVVVIFRYIPTPLPYDPPGAPRRPTFERPFARWFPGGPKESGYLPLEGHDPVGEQFVRLKAVTPP</sequence>
<keyword evidence="1" id="KW-0812">Transmembrane</keyword>
<name>A0A6P2CTN3_9BACT</name>
<evidence type="ECO:0000256" key="1">
    <source>
        <dbReference type="SAM" id="Phobius"/>
    </source>
</evidence>
<reference evidence="2 3" key="1">
    <citation type="submission" date="2019-05" db="EMBL/GenBank/DDBJ databases">
        <authorList>
            <consortium name="Science for Life Laboratories"/>
        </authorList>
    </citation>
    <scope>NUCLEOTIDE SEQUENCE [LARGE SCALE GENOMIC DNA]</scope>
    <source>
        <strain evidence="2">Soil9</strain>
    </source>
</reference>
<keyword evidence="1" id="KW-0472">Membrane</keyword>
<evidence type="ECO:0000313" key="2">
    <source>
        <dbReference type="EMBL" id="VTR92263.1"/>
    </source>
</evidence>
<organism evidence="2 3">
    <name type="scientific">Gemmata massiliana</name>
    <dbReference type="NCBI Taxonomy" id="1210884"/>
    <lineage>
        <taxon>Bacteria</taxon>
        <taxon>Pseudomonadati</taxon>
        <taxon>Planctomycetota</taxon>
        <taxon>Planctomycetia</taxon>
        <taxon>Gemmatales</taxon>
        <taxon>Gemmataceae</taxon>
        <taxon>Gemmata</taxon>
    </lineage>
</organism>
<dbReference type="KEGG" id="gms:SOIL9_54510"/>